<dbReference type="OrthoDB" id="71302at2759"/>
<dbReference type="InterPro" id="IPR045847">
    <property type="entry name" value="AIG1-like"/>
</dbReference>
<dbReference type="Pfam" id="PF00010">
    <property type="entry name" value="HLH"/>
    <property type="match status" value="1"/>
</dbReference>
<dbReference type="Proteomes" id="UP000029121">
    <property type="component" value="Unassembled WGS sequence"/>
</dbReference>
<gene>
    <name evidence="7" type="ORF">CARUB_v10023707mg</name>
</gene>
<comment type="subcellular location">
    <subcellularLocation>
        <location evidence="1">Nucleus</location>
    </subcellularLocation>
</comment>
<evidence type="ECO:0000313" key="7">
    <source>
        <dbReference type="EMBL" id="EOA27570.1"/>
    </source>
</evidence>
<dbReference type="KEGG" id="crb:17888856"/>
<evidence type="ECO:0000256" key="4">
    <source>
        <dbReference type="ARBA" id="ARBA00023163"/>
    </source>
</evidence>
<dbReference type="GO" id="GO:0003677">
    <property type="term" value="F:DNA binding"/>
    <property type="evidence" value="ECO:0007669"/>
    <property type="project" value="UniProtKB-KW"/>
</dbReference>
<accession>R0HQK6</accession>
<evidence type="ECO:0000259" key="6">
    <source>
        <dbReference type="PROSITE" id="PS50888"/>
    </source>
</evidence>
<dbReference type="PANTHER" id="PTHR45844:SF18">
    <property type="entry name" value="TRANSCRIPTION FACTOR BHLH51"/>
    <property type="match status" value="1"/>
</dbReference>
<dbReference type="GO" id="GO:0046983">
    <property type="term" value="F:protein dimerization activity"/>
    <property type="evidence" value="ECO:0007669"/>
    <property type="project" value="InterPro"/>
</dbReference>
<dbReference type="InterPro" id="IPR011598">
    <property type="entry name" value="bHLH_dom"/>
</dbReference>
<evidence type="ECO:0000256" key="5">
    <source>
        <dbReference type="ARBA" id="ARBA00023242"/>
    </source>
</evidence>
<dbReference type="SMART" id="SM00353">
    <property type="entry name" value="HLH"/>
    <property type="match status" value="1"/>
</dbReference>
<keyword evidence="2" id="KW-0805">Transcription regulation</keyword>
<sequence>CNTQKLRPLSISLTSTYIEKTSFNSQFQILQPKKINKERKREVYNFHFKNTTKSFFICFLVAMENSYDSTTPYMVSWSLQSDSDWNRFNLGFSSSSSGNFPADDCVGGIEKAESLSRSHRLAEKRRRDRINSHLTALRKLVPNSDKLDKAALLATVIEQVKELKQQAAESPIFQDLPTEADEVTVQPETISDFESNTNTLIFRASFCCQDQPEVISEIIKVLTKLQLETIQAEIISVGGRMRINFILRDNNCNKTTNVASSAKALKQSLCAALNRITSSSSSSTSSVCRIRSKRQRWFLSSHYSQ</sequence>
<reference evidence="8" key="1">
    <citation type="journal article" date="2013" name="Nat. Genet.">
        <title>The Capsella rubella genome and the genomic consequences of rapid mating system evolution.</title>
        <authorList>
            <person name="Slotte T."/>
            <person name="Hazzouri K.M."/>
            <person name="Agren J.A."/>
            <person name="Koenig D."/>
            <person name="Maumus F."/>
            <person name="Guo Y.L."/>
            <person name="Steige K."/>
            <person name="Platts A.E."/>
            <person name="Escobar J.S."/>
            <person name="Newman L.K."/>
            <person name="Wang W."/>
            <person name="Mandakova T."/>
            <person name="Vello E."/>
            <person name="Smith L.M."/>
            <person name="Henz S.R."/>
            <person name="Steffen J."/>
            <person name="Takuno S."/>
            <person name="Brandvain Y."/>
            <person name="Coop G."/>
            <person name="Andolfatto P."/>
            <person name="Hu T.T."/>
            <person name="Blanchette M."/>
            <person name="Clark R.M."/>
            <person name="Quesneville H."/>
            <person name="Nordborg M."/>
            <person name="Gaut B.S."/>
            <person name="Lysak M.A."/>
            <person name="Jenkins J."/>
            <person name="Grimwood J."/>
            <person name="Chapman J."/>
            <person name="Prochnik S."/>
            <person name="Shu S."/>
            <person name="Rokhsar D."/>
            <person name="Schmutz J."/>
            <person name="Weigel D."/>
            <person name="Wright S.I."/>
        </authorList>
    </citation>
    <scope>NUCLEOTIDE SEQUENCE [LARGE SCALE GENOMIC DNA]</scope>
    <source>
        <strain evidence="8">cv. Monte Gargano</strain>
    </source>
</reference>
<evidence type="ECO:0000256" key="3">
    <source>
        <dbReference type="ARBA" id="ARBA00023125"/>
    </source>
</evidence>
<organism evidence="7 8">
    <name type="scientific">Capsella rubella</name>
    <dbReference type="NCBI Taxonomy" id="81985"/>
    <lineage>
        <taxon>Eukaryota</taxon>
        <taxon>Viridiplantae</taxon>
        <taxon>Streptophyta</taxon>
        <taxon>Embryophyta</taxon>
        <taxon>Tracheophyta</taxon>
        <taxon>Spermatophyta</taxon>
        <taxon>Magnoliopsida</taxon>
        <taxon>eudicotyledons</taxon>
        <taxon>Gunneridae</taxon>
        <taxon>Pentapetalae</taxon>
        <taxon>rosids</taxon>
        <taxon>malvids</taxon>
        <taxon>Brassicales</taxon>
        <taxon>Brassicaceae</taxon>
        <taxon>Camelineae</taxon>
        <taxon>Capsella</taxon>
    </lineage>
</organism>
<dbReference type="GO" id="GO:0003700">
    <property type="term" value="F:DNA-binding transcription factor activity"/>
    <property type="evidence" value="ECO:0007669"/>
    <property type="project" value="InterPro"/>
</dbReference>
<evidence type="ECO:0000256" key="1">
    <source>
        <dbReference type="ARBA" id="ARBA00004123"/>
    </source>
</evidence>
<proteinExistence type="predicted"/>
<evidence type="ECO:0000313" key="8">
    <source>
        <dbReference type="Proteomes" id="UP000029121"/>
    </source>
</evidence>
<evidence type="ECO:0000256" key="2">
    <source>
        <dbReference type="ARBA" id="ARBA00023015"/>
    </source>
</evidence>
<dbReference type="InterPro" id="IPR036638">
    <property type="entry name" value="HLH_DNA-bd_sf"/>
</dbReference>
<dbReference type="PANTHER" id="PTHR45844">
    <property type="entry name" value="TRANSCRIPTION FACTOR BHLH30"/>
    <property type="match status" value="1"/>
</dbReference>
<dbReference type="Gene3D" id="4.10.280.10">
    <property type="entry name" value="Helix-loop-helix DNA-binding domain"/>
    <property type="match status" value="1"/>
</dbReference>
<keyword evidence="8" id="KW-1185">Reference proteome</keyword>
<feature type="domain" description="BHLH" evidence="6">
    <location>
        <begin position="114"/>
        <end position="163"/>
    </location>
</feature>
<protein>
    <recommendedName>
        <fullName evidence="6">BHLH domain-containing protein</fullName>
    </recommendedName>
</protein>
<dbReference type="CDD" id="cd04873">
    <property type="entry name" value="ACT_UUR-ACR-like"/>
    <property type="match status" value="1"/>
</dbReference>
<dbReference type="PROSITE" id="PS50888">
    <property type="entry name" value="BHLH"/>
    <property type="match status" value="1"/>
</dbReference>
<feature type="non-terminal residue" evidence="7">
    <location>
        <position position="1"/>
    </location>
</feature>
<keyword evidence="3" id="KW-0238">DNA-binding</keyword>
<keyword evidence="4" id="KW-0804">Transcription</keyword>
<name>R0HQK6_9BRAS</name>
<dbReference type="eggNOG" id="ENOG502RDXR">
    <property type="taxonomic scope" value="Eukaryota"/>
</dbReference>
<dbReference type="CDD" id="cd11455">
    <property type="entry name" value="bHLH_AtAIG1_like"/>
    <property type="match status" value="1"/>
</dbReference>
<dbReference type="STRING" id="81985.R0HQK6"/>
<dbReference type="GO" id="GO:0005634">
    <property type="term" value="C:nucleus"/>
    <property type="evidence" value="ECO:0007669"/>
    <property type="project" value="UniProtKB-SubCell"/>
</dbReference>
<dbReference type="AlphaFoldDB" id="R0HQK6"/>
<keyword evidence="5" id="KW-0539">Nucleus</keyword>
<dbReference type="SUPFAM" id="SSF47459">
    <property type="entry name" value="HLH, helix-loop-helix DNA-binding domain"/>
    <property type="match status" value="1"/>
</dbReference>
<dbReference type="EMBL" id="KB870808">
    <property type="protein sequence ID" value="EOA27570.1"/>
    <property type="molecule type" value="Genomic_DNA"/>
</dbReference>